<dbReference type="GO" id="GO:0006914">
    <property type="term" value="P:autophagy"/>
    <property type="evidence" value="ECO:0007669"/>
    <property type="project" value="TreeGrafter"/>
</dbReference>
<dbReference type="AlphaFoldDB" id="A0AAJ6YUE3"/>
<dbReference type="RefSeq" id="XP_011504556.1">
    <property type="nucleotide sequence ID" value="XM_011506254.1"/>
</dbReference>
<dbReference type="Pfam" id="PF10366">
    <property type="entry name" value="Vps39_1"/>
    <property type="match status" value="1"/>
</dbReference>
<evidence type="ECO:0000256" key="4">
    <source>
        <dbReference type="ARBA" id="ARBA00023228"/>
    </source>
</evidence>
<dbReference type="InterPro" id="IPR036322">
    <property type="entry name" value="WD40_repeat_dom_sf"/>
</dbReference>
<keyword evidence="9" id="KW-1185">Reference proteome</keyword>
<dbReference type="InterPro" id="IPR019453">
    <property type="entry name" value="VPS39/TGFA1_Znf"/>
</dbReference>
<dbReference type="GO" id="GO:0005764">
    <property type="term" value="C:lysosome"/>
    <property type="evidence" value="ECO:0007669"/>
    <property type="project" value="UniProtKB-SubCell"/>
</dbReference>
<dbReference type="InterPro" id="IPR019452">
    <property type="entry name" value="VPS39/TGF_beta_rcpt-assoc_1"/>
</dbReference>
<evidence type="ECO:0000313" key="9">
    <source>
        <dbReference type="Proteomes" id="UP000695007"/>
    </source>
</evidence>
<reference evidence="10 11" key="1">
    <citation type="submission" date="2025-04" db="UniProtKB">
        <authorList>
            <consortium name="RefSeq"/>
        </authorList>
    </citation>
    <scope>IDENTIFICATION</scope>
</reference>
<dbReference type="KEGG" id="csol:105367502"/>
<dbReference type="SUPFAM" id="SSF50978">
    <property type="entry name" value="WD40 repeat-like"/>
    <property type="match status" value="1"/>
</dbReference>
<keyword evidence="4" id="KW-0458">Lysosome</keyword>
<dbReference type="GO" id="GO:0012505">
    <property type="term" value="C:endomembrane system"/>
    <property type="evidence" value="ECO:0007669"/>
    <property type="project" value="UniProtKB-SubCell"/>
</dbReference>
<evidence type="ECO:0000313" key="11">
    <source>
        <dbReference type="RefSeq" id="XP_011504556.1"/>
    </source>
</evidence>
<evidence type="ECO:0000256" key="2">
    <source>
        <dbReference type="ARBA" id="ARBA00004371"/>
    </source>
</evidence>
<feature type="region of interest" description="Disordered" evidence="7">
    <location>
        <begin position="399"/>
        <end position="418"/>
    </location>
</feature>
<dbReference type="PROSITE" id="PS50236">
    <property type="entry name" value="CHCR"/>
    <property type="match status" value="1"/>
</dbReference>
<evidence type="ECO:0000256" key="5">
    <source>
        <dbReference type="ARBA" id="ARBA00038201"/>
    </source>
</evidence>
<protein>
    <submittedName>
        <fullName evidence="10 11">Vam6/Vps39-like protein</fullName>
    </submittedName>
</protein>
<dbReference type="Proteomes" id="UP000695007">
    <property type="component" value="Unplaced"/>
</dbReference>
<name>A0AAJ6YUE3_9HYME</name>
<dbReference type="CTD" id="23339"/>
<dbReference type="SMART" id="SM00036">
    <property type="entry name" value="CNH"/>
    <property type="match status" value="1"/>
</dbReference>
<keyword evidence="3" id="KW-0472">Membrane</keyword>
<feature type="repeat" description="CHCR" evidence="6">
    <location>
        <begin position="592"/>
        <end position="760"/>
    </location>
</feature>
<dbReference type="GO" id="GO:0034058">
    <property type="term" value="P:endosomal vesicle fusion"/>
    <property type="evidence" value="ECO:0007669"/>
    <property type="project" value="TreeGrafter"/>
</dbReference>
<dbReference type="PANTHER" id="PTHR12894">
    <property type="entry name" value="CNH DOMAIN CONTAINING"/>
    <property type="match status" value="1"/>
</dbReference>
<evidence type="ECO:0000256" key="6">
    <source>
        <dbReference type="PROSITE-ProRule" id="PRU01006"/>
    </source>
</evidence>
<dbReference type="PANTHER" id="PTHR12894:SF49">
    <property type="entry name" value="VAM6_VPS39-LIKE PROTEIN"/>
    <property type="match status" value="1"/>
</dbReference>
<gene>
    <name evidence="10 11" type="primary">LOC105367502</name>
</gene>
<evidence type="ECO:0000313" key="10">
    <source>
        <dbReference type="RefSeq" id="XP_011504547.1"/>
    </source>
</evidence>
<evidence type="ECO:0000256" key="1">
    <source>
        <dbReference type="ARBA" id="ARBA00004184"/>
    </source>
</evidence>
<comment type="similarity">
    <text evidence="5">Belongs to the VAM6/VPS39 family.</text>
</comment>
<accession>A0AAJ6YUE3</accession>
<dbReference type="InterPro" id="IPR001180">
    <property type="entry name" value="CNH_dom"/>
</dbReference>
<sequence>MHDAYEAVLMLKLTVQIESMAAYDNYLLIGTREGHLLIYNVASNSNDSKANENTSPSLYRYSKNFSKKRIVQIAVIPEYNLLVLLTDNVICIHDLNTTNLNQISQLQKTRGATLFALDIQRHESMTGEKNTVVRLCVAVKRKLQLYYWKEKKKTFEEFFSEEVAGSDIPRELSVPDIPRELAWCGETLVLGFRGFSYTLMDFQGKTKELFPTGKSPEPSITKLSNNSFVLGKDSQSVIMDTNGELIQHNPVKWSDLPGALAWDVPYLLGIVHDTLEVYTLESCMHIQTIPDLNKARFICQCKQGKVYVASMSQVWCITATDFTQQTRILLKQSQFQLALKLTDLSDLSEEEKAKETYKIQTLYAHHLFRNKKFREAMEQFLKLGTDPYEVIRLFPDLVSQPSNANEPNEPEPNLPKLQGRDLENGLLALIDFLTEIRYKLINDSQTKEKETNEKIKGKHVTQGDKLKNMTAVATEQLLKIIDTTLLKCYLQTNDALVAPLLRLNHCHLAEAEKTLLQHQKYPELIILYQTKGQHKKALELLEKQSKESDSSLKGPERTIQYLQHLGKDHMDLILKFAGWILDHDPEEGLRIFMEDVQEVEHLPRPKILDYLLRCHKDLVITYLEHVVHVWEDNNPMFHNVLVHQYKEKCLVGTSSTAAPAEKLNIQHIRTKLQQLLEKSQHYTPETVLRDFPFDCLYEERAIILGRLGRHQQAISIYINLLNNVPKAIQYCNNVYARYQNLSKAEKSKQQDNADEIYITLIHQLLKPDECQKGLSNLMIPDPAIVTQRLAQPDLETALELLEEHASKIDPLKALEVLPDTVSIGRIRHFLEASLQNNINEKRRMQVLKGLLYAEHLQVQEQRMHYESQNVLMTEFNICPVCKKRFGNQSAFARYPNGDIVHFSCQMRKM</sequence>
<feature type="domain" description="CNH" evidence="8">
    <location>
        <begin position="14"/>
        <end position="305"/>
    </location>
</feature>
<evidence type="ECO:0000256" key="7">
    <source>
        <dbReference type="SAM" id="MobiDB-lite"/>
    </source>
</evidence>
<dbReference type="Pfam" id="PF10367">
    <property type="entry name" value="zf-Vps39_C"/>
    <property type="match status" value="1"/>
</dbReference>
<dbReference type="GO" id="GO:0006886">
    <property type="term" value="P:intracellular protein transport"/>
    <property type="evidence" value="ECO:0007669"/>
    <property type="project" value="UniProtKB-UniRule"/>
</dbReference>
<dbReference type="InterPro" id="IPR000547">
    <property type="entry name" value="Clathrin_H-chain/VPS_repeat"/>
</dbReference>
<dbReference type="Pfam" id="PF00780">
    <property type="entry name" value="CNH"/>
    <property type="match status" value="1"/>
</dbReference>
<proteinExistence type="inferred from homology"/>
<evidence type="ECO:0000256" key="3">
    <source>
        <dbReference type="ARBA" id="ARBA00023136"/>
    </source>
</evidence>
<evidence type="ECO:0000259" key="8">
    <source>
        <dbReference type="PROSITE" id="PS50219"/>
    </source>
</evidence>
<organism evidence="9 10">
    <name type="scientific">Ceratosolen solmsi marchali</name>
    <dbReference type="NCBI Taxonomy" id="326594"/>
    <lineage>
        <taxon>Eukaryota</taxon>
        <taxon>Metazoa</taxon>
        <taxon>Ecdysozoa</taxon>
        <taxon>Arthropoda</taxon>
        <taxon>Hexapoda</taxon>
        <taxon>Insecta</taxon>
        <taxon>Pterygota</taxon>
        <taxon>Neoptera</taxon>
        <taxon>Endopterygota</taxon>
        <taxon>Hymenoptera</taxon>
        <taxon>Apocrita</taxon>
        <taxon>Proctotrupomorpha</taxon>
        <taxon>Chalcidoidea</taxon>
        <taxon>Agaonidae</taxon>
        <taxon>Agaoninae</taxon>
        <taxon>Ceratosolen</taxon>
    </lineage>
</organism>
<comment type="subcellular location">
    <subcellularLocation>
        <location evidence="1">Endomembrane system</location>
        <topology evidence="1">Peripheral membrane protein</topology>
    </subcellularLocation>
    <subcellularLocation>
        <location evidence="2">Lysosome</location>
    </subcellularLocation>
</comment>
<dbReference type="RefSeq" id="XP_011504547.1">
    <property type="nucleotide sequence ID" value="XM_011506245.1"/>
</dbReference>
<dbReference type="GeneID" id="105367502"/>
<dbReference type="InterPro" id="IPR032914">
    <property type="entry name" value="Vam6/VPS39/TRAP1"/>
</dbReference>
<dbReference type="GO" id="GO:0016020">
    <property type="term" value="C:membrane"/>
    <property type="evidence" value="ECO:0007669"/>
    <property type="project" value="TreeGrafter"/>
</dbReference>
<dbReference type="PROSITE" id="PS50219">
    <property type="entry name" value="CNH"/>
    <property type="match status" value="1"/>
</dbReference>